<dbReference type="InterPro" id="IPR041723">
    <property type="entry name" value="CCT"/>
</dbReference>
<evidence type="ECO:0000256" key="7">
    <source>
        <dbReference type="ARBA" id="ARBA00023264"/>
    </source>
</evidence>
<dbReference type="NCBIfam" id="TIGR00125">
    <property type="entry name" value="cyt_tran_rel"/>
    <property type="match status" value="1"/>
</dbReference>
<evidence type="ECO:0000256" key="8">
    <source>
        <dbReference type="ARBA" id="ARBA00026101"/>
    </source>
</evidence>
<dbReference type="HOGENOM" id="CLU_034585_1_1_1"/>
<dbReference type="GO" id="GO:0005635">
    <property type="term" value="C:nuclear envelope"/>
    <property type="evidence" value="ECO:0007669"/>
    <property type="project" value="TreeGrafter"/>
</dbReference>
<evidence type="ECO:0000313" key="12">
    <source>
        <dbReference type="Proteomes" id="UP000054248"/>
    </source>
</evidence>
<feature type="region of interest" description="Disordered" evidence="9">
    <location>
        <begin position="160"/>
        <end position="201"/>
    </location>
</feature>
<dbReference type="EC" id="2.7.7.15" evidence="8"/>
<keyword evidence="12" id="KW-1185">Reference proteome</keyword>
<evidence type="ECO:0000256" key="5">
    <source>
        <dbReference type="ARBA" id="ARBA00023098"/>
    </source>
</evidence>
<dbReference type="Pfam" id="PF01467">
    <property type="entry name" value="CTP_transf_like"/>
    <property type="match status" value="1"/>
</dbReference>
<name>A0A0C3PSM0_9AGAM</name>
<comment type="similarity">
    <text evidence="1">Belongs to the cytidylyltransferase family.</text>
</comment>
<evidence type="ECO:0000256" key="2">
    <source>
        <dbReference type="ARBA" id="ARBA00022516"/>
    </source>
</evidence>
<dbReference type="EMBL" id="KN823350">
    <property type="protein sequence ID" value="KIO17720.1"/>
    <property type="molecule type" value="Genomic_DNA"/>
</dbReference>
<dbReference type="OrthoDB" id="17102at2759"/>
<protein>
    <recommendedName>
        <fullName evidence="8">choline-phosphate cytidylyltransferase</fullName>
        <ecNumber evidence="8">2.7.7.15</ecNumber>
    </recommendedName>
</protein>
<accession>A0A0C3PSM0</accession>
<dbReference type="SUPFAM" id="SSF52374">
    <property type="entry name" value="Nucleotidylyl transferase"/>
    <property type="match status" value="1"/>
</dbReference>
<reference evidence="12" key="2">
    <citation type="submission" date="2015-01" db="EMBL/GenBank/DDBJ databases">
        <title>Evolutionary Origins and Diversification of the Mycorrhizal Mutualists.</title>
        <authorList>
            <consortium name="DOE Joint Genome Institute"/>
            <consortium name="Mycorrhizal Genomics Consortium"/>
            <person name="Kohler A."/>
            <person name="Kuo A."/>
            <person name="Nagy L.G."/>
            <person name="Floudas D."/>
            <person name="Copeland A."/>
            <person name="Barry K.W."/>
            <person name="Cichocki N."/>
            <person name="Veneault-Fourrey C."/>
            <person name="LaButti K."/>
            <person name="Lindquist E.A."/>
            <person name="Lipzen A."/>
            <person name="Lundell T."/>
            <person name="Morin E."/>
            <person name="Murat C."/>
            <person name="Riley R."/>
            <person name="Ohm R."/>
            <person name="Sun H."/>
            <person name="Tunlid A."/>
            <person name="Henrissat B."/>
            <person name="Grigoriev I.V."/>
            <person name="Hibbett D.S."/>
            <person name="Martin F."/>
        </authorList>
    </citation>
    <scope>NUCLEOTIDE SEQUENCE [LARGE SCALE GENOMIC DNA]</scope>
    <source>
        <strain evidence="12">MUT 4182</strain>
    </source>
</reference>
<dbReference type="PANTHER" id="PTHR10739:SF13">
    <property type="entry name" value="CHOLINE-PHOSPHATE CYTIDYLYLTRANSFERASE"/>
    <property type="match status" value="1"/>
</dbReference>
<dbReference type="InterPro" id="IPR014729">
    <property type="entry name" value="Rossmann-like_a/b/a_fold"/>
</dbReference>
<feature type="compositionally biased region" description="Low complexity" evidence="9">
    <location>
        <begin position="160"/>
        <end position="184"/>
    </location>
</feature>
<evidence type="ECO:0000256" key="6">
    <source>
        <dbReference type="ARBA" id="ARBA00023209"/>
    </source>
</evidence>
<feature type="domain" description="Cytidyltransferase-like" evidence="10">
    <location>
        <begin position="8"/>
        <end position="136"/>
    </location>
</feature>
<keyword evidence="6" id="KW-0594">Phospholipid biosynthesis</keyword>
<sequence length="201" mass="22368">LNRPIRVYADGVYDIFHFGHATQLRQAKLSFESVHLLVGVCSDELCSEHKSRTVMSHAERCESVRHCRWVDEIVPDAPWTIDQAFLDKHNIDYVAHDDDPYQGSDGSEDVYEYVKSRGRFIPTRRTPGVSTSELLERIVAGYKEGDWDAKLVKIGHPELASRAPSRAASRPQSRLGGKAAATLSPTPPSPSIDPTNISKDA</sequence>
<evidence type="ECO:0000256" key="4">
    <source>
        <dbReference type="ARBA" id="ARBA00022695"/>
    </source>
</evidence>
<dbReference type="InterPro" id="IPR045049">
    <property type="entry name" value="Pcy1-like"/>
</dbReference>
<evidence type="ECO:0000256" key="9">
    <source>
        <dbReference type="SAM" id="MobiDB-lite"/>
    </source>
</evidence>
<dbReference type="CDD" id="cd02174">
    <property type="entry name" value="CCT"/>
    <property type="match status" value="1"/>
</dbReference>
<keyword evidence="7" id="KW-1208">Phospholipid metabolism</keyword>
<dbReference type="Proteomes" id="UP000054248">
    <property type="component" value="Unassembled WGS sequence"/>
</dbReference>
<dbReference type="STRING" id="1051891.A0A0C3PSM0"/>
<dbReference type="InterPro" id="IPR004821">
    <property type="entry name" value="Cyt_trans-like"/>
</dbReference>
<dbReference type="PANTHER" id="PTHR10739">
    <property type="entry name" value="CYTIDYLYLTRANSFERASE"/>
    <property type="match status" value="1"/>
</dbReference>
<keyword evidence="2" id="KW-0444">Lipid biosynthesis</keyword>
<keyword evidence="5" id="KW-0443">Lipid metabolism</keyword>
<evidence type="ECO:0000256" key="1">
    <source>
        <dbReference type="ARBA" id="ARBA00010101"/>
    </source>
</evidence>
<dbReference type="GO" id="GO:0031210">
    <property type="term" value="F:phosphatidylcholine binding"/>
    <property type="evidence" value="ECO:0007669"/>
    <property type="project" value="TreeGrafter"/>
</dbReference>
<organism evidence="11 12">
    <name type="scientific">Tulasnella calospora MUT 4182</name>
    <dbReference type="NCBI Taxonomy" id="1051891"/>
    <lineage>
        <taxon>Eukaryota</taxon>
        <taxon>Fungi</taxon>
        <taxon>Dikarya</taxon>
        <taxon>Basidiomycota</taxon>
        <taxon>Agaricomycotina</taxon>
        <taxon>Agaricomycetes</taxon>
        <taxon>Cantharellales</taxon>
        <taxon>Tulasnellaceae</taxon>
        <taxon>Tulasnella</taxon>
    </lineage>
</organism>
<dbReference type="AlphaFoldDB" id="A0A0C3PSM0"/>
<evidence type="ECO:0000259" key="10">
    <source>
        <dbReference type="Pfam" id="PF01467"/>
    </source>
</evidence>
<dbReference type="Gene3D" id="3.40.50.620">
    <property type="entry name" value="HUPs"/>
    <property type="match status" value="1"/>
</dbReference>
<keyword evidence="4" id="KW-0548">Nucleotidyltransferase</keyword>
<keyword evidence="3" id="KW-0808">Transferase</keyword>
<evidence type="ECO:0000256" key="3">
    <source>
        <dbReference type="ARBA" id="ARBA00022679"/>
    </source>
</evidence>
<gene>
    <name evidence="11" type="ORF">M407DRAFT_84685</name>
</gene>
<dbReference type="GO" id="GO:0004105">
    <property type="term" value="F:choline-phosphate cytidylyltransferase activity"/>
    <property type="evidence" value="ECO:0007669"/>
    <property type="project" value="UniProtKB-EC"/>
</dbReference>
<feature type="non-terminal residue" evidence="11">
    <location>
        <position position="1"/>
    </location>
</feature>
<reference evidence="11 12" key="1">
    <citation type="submission" date="2014-04" db="EMBL/GenBank/DDBJ databases">
        <authorList>
            <consortium name="DOE Joint Genome Institute"/>
            <person name="Kuo A."/>
            <person name="Girlanda M."/>
            <person name="Perotto S."/>
            <person name="Kohler A."/>
            <person name="Nagy L.G."/>
            <person name="Floudas D."/>
            <person name="Copeland A."/>
            <person name="Barry K.W."/>
            <person name="Cichocki N."/>
            <person name="Veneault-Fourrey C."/>
            <person name="LaButti K."/>
            <person name="Lindquist E.A."/>
            <person name="Lipzen A."/>
            <person name="Lundell T."/>
            <person name="Morin E."/>
            <person name="Murat C."/>
            <person name="Sun H."/>
            <person name="Tunlid A."/>
            <person name="Henrissat B."/>
            <person name="Grigoriev I.V."/>
            <person name="Hibbett D.S."/>
            <person name="Martin F."/>
            <person name="Nordberg H.P."/>
            <person name="Cantor M.N."/>
            <person name="Hua S.X."/>
        </authorList>
    </citation>
    <scope>NUCLEOTIDE SEQUENCE [LARGE SCALE GENOMIC DNA]</scope>
    <source>
        <strain evidence="11 12">MUT 4182</strain>
    </source>
</reference>
<proteinExistence type="inferred from homology"/>
<evidence type="ECO:0000313" key="11">
    <source>
        <dbReference type="EMBL" id="KIO17720.1"/>
    </source>
</evidence>